<evidence type="ECO:0000256" key="1">
    <source>
        <dbReference type="SAM" id="SignalP"/>
    </source>
</evidence>
<comment type="caution">
    <text evidence="5">The sequence shown here is derived from an EMBL/GenBank/DDBJ whole genome shotgun (WGS) entry which is preliminary data.</text>
</comment>
<reference evidence="5 6" key="1">
    <citation type="submission" date="2018-02" db="EMBL/GenBank/DDBJ databases">
        <title>Comparative genomes isolates from brazilian mangrove.</title>
        <authorList>
            <person name="Araujo J.E."/>
            <person name="Taketani R.G."/>
            <person name="Silva M.C.P."/>
            <person name="Loureco M.V."/>
            <person name="Andreote F.D."/>
        </authorList>
    </citation>
    <scope>NUCLEOTIDE SEQUENCE [LARGE SCALE GENOMIC DNA]</scope>
    <source>
        <strain evidence="5 6">Nap-Phe MGV</strain>
    </source>
</reference>
<evidence type="ECO:0000313" key="6">
    <source>
        <dbReference type="Proteomes" id="UP000237819"/>
    </source>
</evidence>
<dbReference type="RefSeq" id="WP_105335750.1">
    <property type="nucleotide sequence ID" value="NZ_PUHZ01000013.1"/>
</dbReference>
<sequence length="840" mass="96234">MKLRFHLALLLALPCSAALAAEQAPPVISVPNAIRETLTTHCGDCHGPDAQEGDVRFDDINKLSLEAQLDILNRAQDQIFFGLMPPDRPDGPEDEDQAQLRRWIRTELQNHGASKLDDKMRYPGNGNLVDHDLLFSGPITEKAYSPARRWLVSPQIFQERVIDVFQLTGQERDAYSKRGKTFYGVTNPFLLPERSGVRYFDNDSLNSGHLSVMLDNAKWIAAKQIRAARVKAQEIAPDEYPNVKDRWAPRETPAAFEQIILKETFPTDDEIVAAIQAQFGCVLQRPATETETADYLDLARQAIQVSGNTQGLQQMLVAVLLESEFLYRLEFGAGEPDEFGRLKLSPREASYAISYALGDRGPDEELVRAAGEGRLNTREDYRREVERLLSDKDYYRGQIDPTLNGKHYQSNETPHPRTVRFFRDFFGYPAALKVFKDSSRSVGKFMNPERGTQGTPGRLILEADRVVTLHVENDKQVFKNLLTFDEFFVYHDKDNQTGQKIIEEWRSVYETLKDADWKVDPAGVLEANLEFIKSRKSLRLVDASRPGEFLNYMHYFEESFGQGKTPFTTPPWAHGYYLHHAPFYNLPQTPPVDRYGSWKSLQYRDNQEPADYWDYPVEQPFKIENRLGILTHPAWLLAHSSNFHTDPIRRGRWIREKLLAGRVPDVPITVDAQVPEDPHKTFRQRVEMVTEKTECWKCHQQMNPLGYAFETFDDFGRFRSEEPLEYPEHQLKKRNGKTTFDVFETAPVVTTGALTGAGDAKLDGQVDDAFELIDRLVQSERARQSIIRHAFRFYLGRNEMPSDAQTLRDADRAYVESDGSFQAVIVSLLTSDSFMYRKPL</sequence>
<dbReference type="Pfam" id="PF07631">
    <property type="entry name" value="PSD4"/>
    <property type="match status" value="1"/>
</dbReference>
<dbReference type="AlphaFoldDB" id="A0A2S8GMR2"/>
<dbReference type="GO" id="GO:0009055">
    <property type="term" value="F:electron transfer activity"/>
    <property type="evidence" value="ECO:0007669"/>
    <property type="project" value="InterPro"/>
</dbReference>
<dbReference type="InterPro" id="IPR036909">
    <property type="entry name" value="Cyt_c-like_dom_sf"/>
</dbReference>
<evidence type="ECO:0008006" key="7">
    <source>
        <dbReference type="Google" id="ProtNLM"/>
    </source>
</evidence>
<dbReference type="Proteomes" id="UP000237819">
    <property type="component" value="Unassembled WGS sequence"/>
</dbReference>
<feature type="domain" description="DUF1585" evidence="2">
    <location>
        <begin position="765"/>
        <end position="834"/>
    </location>
</feature>
<dbReference type="Pfam" id="PF07627">
    <property type="entry name" value="PSCyt3"/>
    <property type="match status" value="1"/>
</dbReference>
<evidence type="ECO:0000259" key="3">
    <source>
        <dbReference type="Pfam" id="PF07627"/>
    </source>
</evidence>
<feature type="chain" id="PRO_5015703149" description="Haem-binding domain-containing protein" evidence="1">
    <location>
        <begin position="21"/>
        <end position="840"/>
    </location>
</feature>
<dbReference type="SUPFAM" id="SSF46626">
    <property type="entry name" value="Cytochrome c"/>
    <property type="match status" value="1"/>
</dbReference>
<feature type="domain" description="DUF1588" evidence="3">
    <location>
        <begin position="626"/>
        <end position="722"/>
    </location>
</feature>
<dbReference type="OrthoDB" id="221599at2"/>
<keyword evidence="1" id="KW-0732">Signal</keyword>
<feature type="domain" description="DUF1592" evidence="4">
    <location>
        <begin position="344"/>
        <end position="393"/>
    </location>
</feature>
<feature type="signal peptide" evidence="1">
    <location>
        <begin position="1"/>
        <end position="20"/>
    </location>
</feature>
<proteinExistence type="predicted"/>
<name>A0A2S8GMR2_9BACT</name>
<dbReference type="Pfam" id="PF07624">
    <property type="entry name" value="PSD2"/>
    <property type="match status" value="1"/>
</dbReference>
<dbReference type="GO" id="GO:0020037">
    <property type="term" value="F:heme binding"/>
    <property type="evidence" value="ECO:0007669"/>
    <property type="project" value="InterPro"/>
</dbReference>
<evidence type="ECO:0000259" key="2">
    <source>
        <dbReference type="Pfam" id="PF07624"/>
    </source>
</evidence>
<dbReference type="EMBL" id="PUHZ01000013">
    <property type="protein sequence ID" value="PQO45726.1"/>
    <property type="molecule type" value="Genomic_DNA"/>
</dbReference>
<organism evidence="5 6">
    <name type="scientific">Blastopirellula marina</name>
    <dbReference type="NCBI Taxonomy" id="124"/>
    <lineage>
        <taxon>Bacteria</taxon>
        <taxon>Pseudomonadati</taxon>
        <taxon>Planctomycetota</taxon>
        <taxon>Planctomycetia</taxon>
        <taxon>Pirellulales</taxon>
        <taxon>Pirellulaceae</taxon>
        <taxon>Blastopirellula</taxon>
    </lineage>
</organism>
<dbReference type="InterPro" id="IPR013042">
    <property type="entry name" value="DUF1592"/>
</dbReference>
<protein>
    <recommendedName>
        <fullName evidence="7">Haem-binding domain-containing protein</fullName>
    </recommendedName>
</protein>
<gene>
    <name evidence="5" type="ORF">C5Y93_12410</name>
</gene>
<evidence type="ECO:0000313" key="5">
    <source>
        <dbReference type="EMBL" id="PQO45726.1"/>
    </source>
</evidence>
<dbReference type="InterPro" id="IPR011478">
    <property type="entry name" value="DUF1585"/>
</dbReference>
<evidence type="ECO:0000259" key="4">
    <source>
        <dbReference type="Pfam" id="PF07631"/>
    </source>
</evidence>
<dbReference type="InterPro" id="IPR013039">
    <property type="entry name" value="DUF1588"/>
</dbReference>
<accession>A0A2S8GMR2</accession>